<accession>A0A9Q9AQW1</accession>
<gene>
    <name evidence="2" type="ORF">Slin15195_G061730</name>
</gene>
<dbReference type="AlphaFoldDB" id="A0A9Q9AQW1"/>
<dbReference type="InterPro" id="IPR036869">
    <property type="entry name" value="J_dom_sf"/>
</dbReference>
<protein>
    <submittedName>
        <fullName evidence="2">Cryptic loci regulator 2, Chaperone J-domain superfamily</fullName>
    </submittedName>
</protein>
<dbReference type="OrthoDB" id="438224at2759"/>
<dbReference type="EMBL" id="CP099421">
    <property type="protein sequence ID" value="USW52854.1"/>
    <property type="molecule type" value="Genomic_DNA"/>
</dbReference>
<dbReference type="SUPFAM" id="SSF46565">
    <property type="entry name" value="Chaperone J-domain"/>
    <property type="match status" value="1"/>
</dbReference>
<dbReference type="GO" id="GO:0030466">
    <property type="term" value="P:silent mating-type cassette heterochromatin formation"/>
    <property type="evidence" value="ECO:0007669"/>
    <property type="project" value="TreeGrafter"/>
</dbReference>
<evidence type="ECO:0000259" key="1">
    <source>
        <dbReference type="Pfam" id="PF16761"/>
    </source>
</evidence>
<dbReference type="GO" id="GO:0070824">
    <property type="term" value="C:SHREC complex"/>
    <property type="evidence" value="ECO:0007669"/>
    <property type="project" value="InterPro"/>
</dbReference>
<reference evidence="2" key="1">
    <citation type="submission" date="2022-06" db="EMBL/GenBank/DDBJ databases">
        <title>Complete genome sequences of two strains of the flax pathogen Septoria linicola.</title>
        <authorList>
            <person name="Lapalu N."/>
            <person name="Simon A."/>
            <person name="Demenou B."/>
            <person name="Paumier D."/>
            <person name="Guillot M.-P."/>
            <person name="Gout L."/>
            <person name="Valade R."/>
        </authorList>
    </citation>
    <scope>NUCLEOTIDE SEQUENCE</scope>
    <source>
        <strain evidence="2">SE15195</strain>
    </source>
</reference>
<dbReference type="Gene3D" id="1.10.287.110">
    <property type="entry name" value="DnaJ domain"/>
    <property type="match status" value="1"/>
</dbReference>
<dbReference type="InterPro" id="IPR038986">
    <property type="entry name" value="Clr2"/>
</dbReference>
<organism evidence="2 3">
    <name type="scientific">Septoria linicola</name>
    <dbReference type="NCBI Taxonomy" id="215465"/>
    <lineage>
        <taxon>Eukaryota</taxon>
        <taxon>Fungi</taxon>
        <taxon>Dikarya</taxon>
        <taxon>Ascomycota</taxon>
        <taxon>Pezizomycotina</taxon>
        <taxon>Dothideomycetes</taxon>
        <taxon>Dothideomycetidae</taxon>
        <taxon>Mycosphaerellales</taxon>
        <taxon>Mycosphaerellaceae</taxon>
        <taxon>Septoria</taxon>
    </lineage>
</organism>
<dbReference type="Proteomes" id="UP001056384">
    <property type="component" value="Chromosome 4"/>
</dbReference>
<dbReference type="PANTHER" id="PTHR38046:SF1">
    <property type="entry name" value="CRYPTIC LOCI REGULATOR 2"/>
    <property type="match status" value="1"/>
</dbReference>
<name>A0A9Q9AQW1_9PEZI</name>
<evidence type="ECO:0000313" key="2">
    <source>
        <dbReference type="EMBL" id="USW52854.1"/>
    </source>
</evidence>
<proteinExistence type="predicted"/>
<evidence type="ECO:0000313" key="3">
    <source>
        <dbReference type="Proteomes" id="UP001056384"/>
    </source>
</evidence>
<dbReference type="PANTHER" id="PTHR38046">
    <property type="entry name" value="CRYPTIC LOCI REGULATOR 2"/>
    <property type="match status" value="1"/>
</dbReference>
<keyword evidence="3" id="KW-1185">Reference proteome</keyword>
<dbReference type="GO" id="GO:0033553">
    <property type="term" value="C:rDNA heterochromatin"/>
    <property type="evidence" value="ECO:0007669"/>
    <property type="project" value="TreeGrafter"/>
</dbReference>
<feature type="domain" description="Cryptic loci regulator 2 N-terminal" evidence="1">
    <location>
        <begin position="54"/>
        <end position="121"/>
    </location>
</feature>
<sequence>MSRDQATVTVWSTSDGINTTPGGAALHRDDSYYERHLAQRWAQHVGREAPKTAYRLNKLPAGYAGWEKTRTNTGGGRQHVDRYLYGHPSGKPFDSLPKAWVHFQHWIDNRGNSHGCPCVRCESQPVNRIMTLDLRTIPGTTPYSILDLPYNASPAQVETAYTVQALSLDIDSSNPTSYGYQQLQHISQAKEILGDPRPMGRPLLDRCIRYAQEGYMGDRPWDFLGVRNDASRAQIEAAYQRCLQLWSEYEDVAPLVLHCIRAAREAMIRAARA</sequence>
<dbReference type="InterPro" id="IPR031915">
    <property type="entry name" value="Clr2_N"/>
</dbReference>
<dbReference type="Pfam" id="PF16761">
    <property type="entry name" value="Clr2_transil"/>
    <property type="match status" value="1"/>
</dbReference>
<dbReference type="GO" id="GO:0031934">
    <property type="term" value="C:mating-type region heterochromatin"/>
    <property type="evidence" value="ECO:0007669"/>
    <property type="project" value="TreeGrafter"/>
</dbReference>